<keyword evidence="2" id="KW-1003">Cell membrane</keyword>
<dbReference type="InterPro" id="IPR013106">
    <property type="entry name" value="Ig_V-set"/>
</dbReference>
<keyword evidence="3 11" id="KW-0812">Transmembrane</keyword>
<dbReference type="GO" id="GO:0007166">
    <property type="term" value="P:cell surface receptor signaling pathway"/>
    <property type="evidence" value="ECO:0007669"/>
    <property type="project" value="TreeGrafter"/>
</dbReference>
<keyword evidence="5 11" id="KW-1133">Transmembrane helix</keyword>
<evidence type="ECO:0000256" key="8">
    <source>
        <dbReference type="ARBA" id="ARBA00023170"/>
    </source>
</evidence>
<feature type="chain" id="PRO_5029565206" description="Ig-like domain-containing protein" evidence="12">
    <location>
        <begin position="25"/>
        <end position="387"/>
    </location>
</feature>
<evidence type="ECO:0000256" key="9">
    <source>
        <dbReference type="ARBA" id="ARBA00023180"/>
    </source>
</evidence>
<keyword evidence="7" id="KW-1015">Disulfide bond</keyword>
<organism evidence="14 15">
    <name type="scientific">Onychostoma macrolepis</name>
    <dbReference type="NCBI Taxonomy" id="369639"/>
    <lineage>
        <taxon>Eukaryota</taxon>
        <taxon>Metazoa</taxon>
        <taxon>Chordata</taxon>
        <taxon>Craniata</taxon>
        <taxon>Vertebrata</taxon>
        <taxon>Euteleostomi</taxon>
        <taxon>Actinopterygii</taxon>
        <taxon>Neopterygii</taxon>
        <taxon>Teleostei</taxon>
        <taxon>Ostariophysi</taxon>
        <taxon>Cypriniformes</taxon>
        <taxon>Cyprinidae</taxon>
        <taxon>Acrossocheilinae</taxon>
        <taxon>Onychostoma</taxon>
    </lineage>
</organism>
<dbReference type="GO" id="GO:0006955">
    <property type="term" value="P:immune response"/>
    <property type="evidence" value="ECO:0007669"/>
    <property type="project" value="TreeGrafter"/>
</dbReference>
<reference evidence="14 15" key="1">
    <citation type="submission" date="2020-04" db="EMBL/GenBank/DDBJ databases">
        <title>Chromosome-level genome assembly of a cyprinid fish Onychostoma macrolepis by integration of Nanopore Sequencing, Bionano and Hi-C technology.</title>
        <authorList>
            <person name="Wang D."/>
        </authorList>
    </citation>
    <scope>NUCLEOTIDE SEQUENCE [LARGE SCALE GENOMIC DNA]</scope>
    <source>
        <strain evidence="14">SWU-2019</strain>
        <tissue evidence="14">Muscle</tissue>
    </source>
</reference>
<dbReference type="InterPro" id="IPR007110">
    <property type="entry name" value="Ig-like_dom"/>
</dbReference>
<proteinExistence type="predicted"/>
<evidence type="ECO:0000256" key="2">
    <source>
        <dbReference type="ARBA" id="ARBA00022475"/>
    </source>
</evidence>
<dbReference type="Gene3D" id="2.60.40.10">
    <property type="entry name" value="Immunoglobulins"/>
    <property type="match status" value="2"/>
</dbReference>
<dbReference type="SMART" id="SM00409">
    <property type="entry name" value="IG"/>
    <property type="match status" value="2"/>
</dbReference>
<dbReference type="OrthoDB" id="8859054at2759"/>
<dbReference type="GO" id="GO:0031295">
    <property type="term" value="P:T cell costimulation"/>
    <property type="evidence" value="ECO:0007669"/>
    <property type="project" value="TreeGrafter"/>
</dbReference>
<accession>A0A7J6C7M2</accession>
<comment type="subcellular location">
    <subcellularLocation>
        <location evidence="1">Cell membrane</location>
        <topology evidence="1">Single-pass type I membrane protein</topology>
    </subcellularLocation>
</comment>
<evidence type="ECO:0000256" key="3">
    <source>
        <dbReference type="ARBA" id="ARBA00022692"/>
    </source>
</evidence>
<dbReference type="InterPro" id="IPR013783">
    <property type="entry name" value="Ig-like_fold"/>
</dbReference>
<dbReference type="PANTHER" id="PTHR25466">
    <property type="entry name" value="T-LYMPHOCYTE ACTIVATION ANTIGEN"/>
    <property type="match status" value="1"/>
</dbReference>
<dbReference type="InterPro" id="IPR036179">
    <property type="entry name" value="Ig-like_dom_sf"/>
</dbReference>
<evidence type="ECO:0000313" key="14">
    <source>
        <dbReference type="EMBL" id="KAF4103279.1"/>
    </source>
</evidence>
<dbReference type="GO" id="GO:0071222">
    <property type="term" value="P:cellular response to lipopolysaccharide"/>
    <property type="evidence" value="ECO:0007669"/>
    <property type="project" value="TreeGrafter"/>
</dbReference>
<dbReference type="InterPro" id="IPR051713">
    <property type="entry name" value="T-cell_Activation_Regulation"/>
</dbReference>
<evidence type="ECO:0000256" key="5">
    <source>
        <dbReference type="ARBA" id="ARBA00022989"/>
    </source>
</evidence>
<dbReference type="SUPFAM" id="SSF48726">
    <property type="entry name" value="Immunoglobulin"/>
    <property type="match status" value="2"/>
</dbReference>
<comment type="caution">
    <text evidence="14">The sequence shown here is derived from an EMBL/GenBank/DDBJ whole genome shotgun (WGS) entry which is preliminary data.</text>
</comment>
<gene>
    <name evidence="14" type="ORF">G5714_016162</name>
</gene>
<dbReference type="PROSITE" id="PS50835">
    <property type="entry name" value="IG_LIKE"/>
    <property type="match status" value="1"/>
</dbReference>
<keyword evidence="8" id="KW-0675">Receptor</keyword>
<keyword evidence="6 11" id="KW-0472">Membrane</keyword>
<feature type="signal peptide" evidence="12">
    <location>
        <begin position="1"/>
        <end position="24"/>
    </location>
</feature>
<dbReference type="GO" id="GO:0042130">
    <property type="term" value="P:negative regulation of T cell proliferation"/>
    <property type="evidence" value="ECO:0007669"/>
    <property type="project" value="TreeGrafter"/>
</dbReference>
<sequence length="387" mass="44266">MRSFQFSFFQLLYLLIAGLLQCKAQTQRSCKQFHQTDINYVQGDSMTISCLTTIHSLESLTVKLRKKNQDKDILMYPDISPGSEHQRWSVRKEAGNVTLDLKDIRLSDDGFYDCRVYKDQDCLHSTPFNLKVRECKLLNPVHAKINSSALLPCSEQPLQNRTEQVTWEIITGHQSTNITQYHHPNKPSNSTERLLKPLFERARKIANGSLNIRDAVHADESWYRCRVNEKTCYEVKLLMKDYGTSNLMTILETPPTTLLATASADNSFGQAESNTTNSTVVVMTTILSLCVLISLTVCVFIYFKKQKCKSNSQIAFLQMSESKRRGFLCNTQLNDQFSVYYSHVADEFDVPFYSLVERNTATMTTFVAEKSEAPAFKPDDLYEKLTL</sequence>
<keyword evidence="4 12" id="KW-0732">Signal</keyword>
<evidence type="ECO:0000256" key="4">
    <source>
        <dbReference type="ARBA" id="ARBA00022729"/>
    </source>
</evidence>
<evidence type="ECO:0000256" key="12">
    <source>
        <dbReference type="SAM" id="SignalP"/>
    </source>
</evidence>
<evidence type="ECO:0000259" key="13">
    <source>
        <dbReference type="PROSITE" id="PS50835"/>
    </source>
</evidence>
<dbReference type="AlphaFoldDB" id="A0A7J6C7M2"/>
<feature type="transmembrane region" description="Helical" evidence="11">
    <location>
        <begin position="280"/>
        <end position="303"/>
    </location>
</feature>
<name>A0A7J6C7M2_9TELE</name>
<evidence type="ECO:0000256" key="11">
    <source>
        <dbReference type="SAM" id="Phobius"/>
    </source>
</evidence>
<feature type="domain" description="Ig-like" evidence="13">
    <location>
        <begin position="42"/>
        <end position="116"/>
    </location>
</feature>
<dbReference type="InterPro" id="IPR003599">
    <property type="entry name" value="Ig_sub"/>
</dbReference>
<dbReference type="EMBL" id="JAAMOB010000016">
    <property type="protein sequence ID" value="KAF4103279.1"/>
    <property type="molecule type" value="Genomic_DNA"/>
</dbReference>
<evidence type="ECO:0000256" key="6">
    <source>
        <dbReference type="ARBA" id="ARBA00023136"/>
    </source>
</evidence>
<dbReference type="Proteomes" id="UP000579812">
    <property type="component" value="Unassembled WGS sequence"/>
</dbReference>
<dbReference type="GO" id="GO:0009897">
    <property type="term" value="C:external side of plasma membrane"/>
    <property type="evidence" value="ECO:0007669"/>
    <property type="project" value="TreeGrafter"/>
</dbReference>
<keyword evidence="15" id="KW-1185">Reference proteome</keyword>
<evidence type="ECO:0000256" key="1">
    <source>
        <dbReference type="ARBA" id="ARBA00004251"/>
    </source>
</evidence>
<evidence type="ECO:0000256" key="7">
    <source>
        <dbReference type="ARBA" id="ARBA00023157"/>
    </source>
</evidence>
<protein>
    <recommendedName>
        <fullName evidence="13">Ig-like domain-containing protein</fullName>
    </recommendedName>
</protein>
<dbReference type="PANTHER" id="PTHR25466:SF14">
    <property type="entry name" value="BUTYROPHILIN SUBFAMILY 2 MEMBER A2-LIKE-RELATED"/>
    <property type="match status" value="1"/>
</dbReference>
<evidence type="ECO:0000256" key="10">
    <source>
        <dbReference type="ARBA" id="ARBA00023319"/>
    </source>
</evidence>
<keyword evidence="10" id="KW-0393">Immunoglobulin domain</keyword>
<evidence type="ECO:0000313" key="15">
    <source>
        <dbReference type="Proteomes" id="UP000579812"/>
    </source>
</evidence>
<dbReference type="GO" id="GO:0042102">
    <property type="term" value="P:positive regulation of T cell proliferation"/>
    <property type="evidence" value="ECO:0007669"/>
    <property type="project" value="TreeGrafter"/>
</dbReference>
<dbReference type="Pfam" id="PF07686">
    <property type="entry name" value="V-set"/>
    <property type="match status" value="1"/>
</dbReference>
<keyword evidence="9" id="KW-0325">Glycoprotein</keyword>